<dbReference type="GO" id="GO:0004519">
    <property type="term" value="F:endonuclease activity"/>
    <property type="evidence" value="ECO:0007669"/>
    <property type="project" value="UniProtKB-KW"/>
</dbReference>
<dbReference type="Pfam" id="PF05685">
    <property type="entry name" value="Uma2"/>
    <property type="match status" value="1"/>
</dbReference>
<evidence type="ECO:0000313" key="2">
    <source>
        <dbReference type="EMBL" id="PRY27991.1"/>
    </source>
</evidence>
<dbReference type="CDD" id="cd06260">
    <property type="entry name" value="DUF820-like"/>
    <property type="match status" value="1"/>
</dbReference>
<keyword evidence="3" id="KW-1185">Reference proteome</keyword>
<evidence type="ECO:0000259" key="1">
    <source>
        <dbReference type="Pfam" id="PF05685"/>
    </source>
</evidence>
<dbReference type="EMBL" id="PVZG01000009">
    <property type="protein sequence ID" value="PRY27991.1"/>
    <property type="molecule type" value="Genomic_DNA"/>
</dbReference>
<dbReference type="PANTHER" id="PTHR35400:SF3">
    <property type="entry name" value="SLL1072 PROTEIN"/>
    <property type="match status" value="1"/>
</dbReference>
<dbReference type="Gene3D" id="3.90.1570.10">
    <property type="entry name" value="tt1808, chain A"/>
    <property type="match status" value="1"/>
</dbReference>
<dbReference type="RefSeq" id="WP_106128093.1">
    <property type="nucleotide sequence ID" value="NZ_PVZG01000009.1"/>
</dbReference>
<name>A0A2T0S3J0_9ACTN</name>
<dbReference type="InterPro" id="IPR008538">
    <property type="entry name" value="Uma2"/>
</dbReference>
<keyword evidence="2" id="KW-0255">Endonuclease</keyword>
<protein>
    <submittedName>
        <fullName evidence="2">Uma2 family endonuclease</fullName>
    </submittedName>
</protein>
<keyword evidence="2" id="KW-0540">Nuclease</keyword>
<evidence type="ECO:0000313" key="3">
    <source>
        <dbReference type="Proteomes" id="UP000239209"/>
    </source>
</evidence>
<dbReference type="PANTHER" id="PTHR35400">
    <property type="entry name" value="SLR1083 PROTEIN"/>
    <property type="match status" value="1"/>
</dbReference>
<organism evidence="2 3">
    <name type="scientific">Pseudosporangium ferrugineum</name>
    <dbReference type="NCBI Taxonomy" id="439699"/>
    <lineage>
        <taxon>Bacteria</taxon>
        <taxon>Bacillati</taxon>
        <taxon>Actinomycetota</taxon>
        <taxon>Actinomycetes</taxon>
        <taxon>Micromonosporales</taxon>
        <taxon>Micromonosporaceae</taxon>
        <taxon>Pseudosporangium</taxon>
    </lineage>
</organism>
<comment type="caution">
    <text evidence="2">The sequence shown here is derived from an EMBL/GenBank/DDBJ whole genome shotgun (WGS) entry which is preliminary data.</text>
</comment>
<keyword evidence="2" id="KW-0378">Hydrolase</keyword>
<dbReference type="SUPFAM" id="SSF52980">
    <property type="entry name" value="Restriction endonuclease-like"/>
    <property type="match status" value="1"/>
</dbReference>
<feature type="domain" description="Putative restriction endonuclease" evidence="1">
    <location>
        <begin position="19"/>
        <end position="177"/>
    </location>
</feature>
<dbReference type="AlphaFoldDB" id="A0A2T0S3J0"/>
<proteinExistence type="predicted"/>
<sequence length="186" mass="20012">MSAEAVGRYMPAVITLDDLAAMISADTHGRRYETSPEGVLSVVPPPDSERVVIATRLMAWLITAGVPVDQVMQVAGIRIPGPDGDGGRIPDLTVWSKPQERAVWLGVTDLLLVVEIVSRGSEAIDQVTKVGEYAAAGIPQYWTVGRDPALTVTLHRLSADGAYEQTAQMPLGWLLQTSPGDHLPQY</sequence>
<dbReference type="InterPro" id="IPR012296">
    <property type="entry name" value="Nuclease_put_TT1808"/>
</dbReference>
<reference evidence="2 3" key="1">
    <citation type="submission" date="2018-03" db="EMBL/GenBank/DDBJ databases">
        <title>Genomic Encyclopedia of Archaeal and Bacterial Type Strains, Phase II (KMG-II): from individual species to whole genera.</title>
        <authorList>
            <person name="Goeker M."/>
        </authorList>
    </citation>
    <scope>NUCLEOTIDE SEQUENCE [LARGE SCALE GENOMIC DNA]</scope>
    <source>
        <strain evidence="2 3">DSM 45348</strain>
    </source>
</reference>
<dbReference type="Proteomes" id="UP000239209">
    <property type="component" value="Unassembled WGS sequence"/>
</dbReference>
<accession>A0A2T0S3J0</accession>
<dbReference type="InterPro" id="IPR011335">
    <property type="entry name" value="Restrct_endonuc-II-like"/>
</dbReference>
<dbReference type="OrthoDB" id="196625at2"/>
<gene>
    <name evidence="2" type="ORF">CLV70_109147</name>
</gene>